<dbReference type="PROSITE" id="PS00061">
    <property type="entry name" value="ADH_SHORT"/>
    <property type="match status" value="1"/>
</dbReference>
<dbReference type="SUPFAM" id="SSF51735">
    <property type="entry name" value="NAD(P)-binding Rossmann-fold domains"/>
    <property type="match status" value="1"/>
</dbReference>
<dbReference type="PANTHER" id="PTHR24320:SF148">
    <property type="entry name" value="NAD(P)-BINDING ROSSMANN-FOLD SUPERFAMILY PROTEIN"/>
    <property type="match status" value="1"/>
</dbReference>
<evidence type="ECO:0000313" key="4">
    <source>
        <dbReference type="EMBL" id="MFD2159699.1"/>
    </source>
</evidence>
<evidence type="ECO:0000256" key="2">
    <source>
        <dbReference type="ARBA" id="ARBA00023002"/>
    </source>
</evidence>
<dbReference type="PRINTS" id="PR00080">
    <property type="entry name" value="SDRFAMILY"/>
</dbReference>
<evidence type="ECO:0000256" key="3">
    <source>
        <dbReference type="RuleBase" id="RU000363"/>
    </source>
</evidence>
<dbReference type="Gene3D" id="3.40.50.720">
    <property type="entry name" value="NAD(P)-binding Rossmann-like Domain"/>
    <property type="match status" value="1"/>
</dbReference>
<proteinExistence type="inferred from homology"/>
<dbReference type="PRINTS" id="PR00081">
    <property type="entry name" value="GDHRDH"/>
</dbReference>
<name>A0ABW4ZCU3_9BACT</name>
<reference evidence="5" key="1">
    <citation type="journal article" date="2019" name="Int. J. Syst. Evol. Microbiol.">
        <title>The Global Catalogue of Microorganisms (GCM) 10K type strain sequencing project: providing services to taxonomists for standard genome sequencing and annotation.</title>
        <authorList>
            <consortium name="The Broad Institute Genomics Platform"/>
            <consortium name="The Broad Institute Genome Sequencing Center for Infectious Disease"/>
            <person name="Wu L."/>
            <person name="Ma J."/>
        </authorList>
    </citation>
    <scope>NUCLEOTIDE SEQUENCE [LARGE SCALE GENOMIC DNA]</scope>
    <source>
        <strain evidence="5">CCUG 57942</strain>
    </source>
</reference>
<dbReference type="InterPro" id="IPR002347">
    <property type="entry name" value="SDR_fam"/>
</dbReference>
<dbReference type="PANTHER" id="PTHR24320">
    <property type="entry name" value="RETINOL DEHYDROGENASE"/>
    <property type="match status" value="1"/>
</dbReference>
<accession>A0ABW4ZCU3</accession>
<evidence type="ECO:0000256" key="1">
    <source>
        <dbReference type="ARBA" id="ARBA00006484"/>
    </source>
</evidence>
<sequence length="265" mass="28219">MQKTIFITGATDGIGLETSKLLASKGAKLLLHGRNQEKLESVAQAIREAFPSAHVEVYLADLQKLEDVKALISQVRQAHKKLDVLINNAGVFNVAEVHTKEGYDVRFIVNTVAPYLLTQGLWELLKGGRVVNLSSAAQSSVDLEAMLGKRAVEDMAAYAQSKLALTMWSRVLGGKGGNGPLVVAVNPGSLLGSKMVKSAFGVEGGDLNIGASILVEAALSESFEKASGLYFDNDKGRFASPHLDAMHAEKCQAVINAIEAICRAS</sequence>
<keyword evidence="5" id="KW-1185">Reference proteome</keyword>
<dbReference type="InterPro" id="IPR020904">
    <property type="entry name" value="Sc_DH/Rdtase_CS"/>
</dbReference>
<keyword evidence="2" id="KW-0560">Oxidoreductase</keyword>
<comment type="caution">
    <text evidence="4">The sequence shown here is derived from an EMBL/GenBank/DDBJ whole genome shotgun (WGS) entry which is preliminary data.</text>
</comment>
<evidence type="ECO:0000313" key="5">
    <source>
        <dbReference type="Proteomes" id="UP001597389"/>
    </source>
</evidence>
<dbReference type="InterPro" id="IPR036291">
    <property type="entry name" value="NAD(P)-bd_dom_sf"/>
</dbReference>
<comment type="similarity">
    <text evidence="1 3">Belongs to the short-chain dehydrogenases/reductases (SDR) family.</text>
</comment>
<protein>
    <submittedName>
        <fullName evidence="4">SDR family NAD(P)-dependent oxidoreductase</fullName>
    </submittedName>
</protein>
<dbReference type="Proteomes" id="UP001597389">
    <property type="component" value="Unassembled WGS sequence"/>
</dbReference>
<organism evidence="4 5">
    <name type="scientific">Rubritalea tangerina</name>
    <dbReference type="NCBI Taxonomy" id="430798"/>
    <lineage>
        <taxon>Bacteria</taxon>
        <taxon>Pseudomonadati</taxon>
        <taxon>Verrucomicrobiota</taxon>
        <taxon>Verrucomicrobiia</taxon>
        <taxon>Verrucomicrobiales</taxon>
        <taxon>Rubritaleaceae</taxon>
        <taxon>Rubritalea</taxon>
    </lineage>
</organism>
<dbReference type="EMBL" id="JBHUJB010000049">
    <property type="protein sequence ID" value="MFD2159699.1"/>
    <property type="molecule type" value="Genomic_DNA"/>
</dbReference>
<dbReference type="Pfam" id="PF00106">
    <property type="entry name" value="adh_short"/>
    <property type="match status" value="1"/>
</dbReference>
<gene>
    <name evidence="4" type="ORF">ACFSW8_12390</name>
</gene>
<dbReference type="RefSeq" id="WP_377091497.1">
    <property type="nucleotide sequence ID" value="NZ_JBHSJL010000014.1"/>
</dbReference>